<accession>A0A1Y1I3M6</accession>
<organism evidence="3 4">
    <name type="scientific">Klebsormidium nitens</name>
    <name type="common">Green alga</name>
    <name type="synonym">Ulothrix nitens</name>
    <dbReference type="NCBI Taxonomy" id="105231"/>
    <lineage>
        <taxon>Eukaryota</taxon>
        <taxon>Viridiplantae</taxon>
        <taxon>Streptophyta</taxon>
        <taxon>Klebsormidiophyceae</taxon>
        <taxon>Klebsormidiales</taxon>
        <taxon>Klebsormidiaceae</taxon>
        <taxon>Klebsormidium</taxon>
    </lineage>
</organism>
<evidence type="ECO:0000313" key="4">
    <source>
        <dbReference type="Proteomes" id="UP000054558"/>
    </source>
</evidence>
<keyword evidence="4" id="KW-1185">Reference proteome</keyword>
<feature type="compositionally biased region" description="Basic and acidic residues" evidence="2">
    <location>
        <begin position="225"/>
        <end position="248"/>
    </location>
</feature>
<dbReference type="EMBL" id="DF237168">
    <property type="protein sequence ID" value="GAQ85093.1"/>
    <property type="molecule type" value="Genomic_DNA"/>
</dbReference>
<evidence type="ECO:0008006" key="5">
    <source>
        <dbReference type="Google" id="ProtNLM"/>
    </source>
</evidence>
<evidence type="ECO:0000256" key="2">
    <source>
        <dbReference type="SAM" id="MobiDB-lite"/>
    </source>
</evidence>
<name>A0A1Y1I3M6_KLENI</name>
<sequence length="454" mass="50633">MPTHTRSSVQPTDAETTDHIQRFLAAAVSPLRAQQDDGTASLISRHKGLKCLGKLPLYKELAAAVAERNACEKLYSKTEDKLKALDRKVQEKLGNIVAAKQKKKTTSRQYCNKHRLLWERKDEVAAAGGRECKQLATQVKRGCLGMLDADDKSCCKACKRMNAEKDKKVDAKREAAAVASLLPGQVVCNSCKKAKDESEFDARALQDASKGAYCRGCREKRESSERNRTITDARLKRQREYEKSDVRIASKRARKEADPERFAQYSRDSRARRREADPEGYLKKMAADQVRHRNRDLILSGPDGEITGTDLISQKGAGCFFCGDGEDEHPLTVGKVDQDDDTNDARNFVPLCVTCSRMKGRVDALTFLERCVYIDGRAEGTKARTCPVELFPDHRTGGDYAGLLSHAKLRNLPVEVSREDVEKICREDCYICGKKNSPPTPTVSIGWTVTRAIS</sequence>
<keyword evidence="1" id="KW-0175">Coiled coil</keyword>
<feature type="region of interest" description="Disordered" evidence="2">
    <location>
        <begin position="225"/>
        <end position="277"/>
    </location>
</feature>
<dbReference type="AlphaFoldDB" id="A0A1Y1I3M6"/>
<feature type="coiled-coil region" evidence="1">
    <location>
        <begin position="68"/>
        <end position="102"/>
    </location>
</feature>
<proteinExistence type="predicted"/>
<gene>
    <name evidence="3" type="ORF">KFL_002190450</name>
</gene>
<reference evidence="3 4" key="1">
    <citation type="journal article" date="2014" name="Nat. Commun.">
        <title>Klebsormidium flaccidum genome reveals primary factors for plant terrestrial adaptation.</title>
        <authorList>
            <person name="Hori K."/>
            <person name="Maruyama F."/>
            <person name="Fujisawa T."/>
            <person name="Togashi T."/>
            <person name="Yamamoto N."/>
            <person name="Seo M."/>
            <person name="Sato S."/>
            <person name="Yamada T."/>
            <person name="Mori H."/>
            <person name="Tajima N."/>
            <person name="Moriyama T."/>
            <person name="Ikeuchi M."/>
            <person name="Watanabe M."/>
            <person name="Wada H."/>
            <person name="Kobayashi K."/>
            <person name="Saito M."/>
            <person name="Masuda T."/>
            <person name="Sasaki-Sekimoto Y."/>
            <person name="Mashiguchi K."/>
            <person name="Awai K."/>
            <person name="Shimojima M."/>
            <person name="Masuda S."/>
            <person name="Iwai M."/>
            <person name="Nobusawa T."/>
            <person name="Narise T."/>
            <person name="Kondo S."/>
            <person name="Saito H."/>
            <person name="Sato R."/>
            <person name="Murakawa M."/>
            <person name="Ihara Y."/>
            <person name="Oshima-Yamada Y."/>
            <person name="Ohtaka K."/>
            <person name="Satoh M."/>
            <person name="Sonobe K."/>
            <person name="Ishii M."/>
            <person name="Ohtani R."/>
            <person name="Kanamori-Sato M."/>
            <person name="Honoki R."/>
            <person name="Miyazaki D."/>
            <person name="Mochizuki H."/>
            <person name="Umetsu J."/>
            <person name="Higashi K."/>
            <person name="Shibata D."/>
            <person name="Kamiya Y."/>
            <person name="Sato N."/>
            <person name="Nakamura Y."/>
            <person name="Tabata S."/>
            <person name="Ida S."/>
            <person name="Kurokawa K."/>
            <person name="Ohta H."/>
        </authorList>
    </citation>
    <scope>NUCLEOTIDE SEQUENCE [LARGE SCALE GENOMIC DNA]</scope>
    <source>
        <strain evidence="3 4">NIES-2285</strain>
    </source>
</reference>
<evidence type="ECO:0000313" key="3">
    <source>
        <dbReference type="EMBL" id="GAQ85093.1"/>
    </source>
</evidence>
<evidence type="ECO:0000256" key="1">
    <source>
        <dbReference type="SAM" id="Coils"/>
    </source>
</evidence>
<protein>
    <recommendedName>
        <fullName evidence="5">HNH endonuclease</fullName>
    </recommendedName>
</protein>
<dbReference type="Proteomes" id="UP000054558">
    <property type="component" value="Unassembled WGS sequence"/>
</dbReference>